<dbReference type="AlphaFoldDB" id="A0A1G2T2B6"/>
<dbReference type="Pfam" id="PF18780">
    <property type="entry name" value="HNH_repeat"/>
    <property type="match status" value="2"/>
</dbReference>
<name>A0A1G2T2B6_9BACT</name>
<dbReference type="GO" id="GO:0004519">
    <property type="term" value="F:endonuclease activity"/>
    <property type="evidence" value="ECO:0007669"/>
    <property type="project" value="InterPro"/>
</dbReference>
<gene>
    <name evidence="2" type="ORF">A2758_01045</name>
</gene>
<evidence type="ECO:0000313" key="2">
    <source>
        <dbReference type="EMBL" id="OHA91440.1"/>
    </source>
</evidence>
<dbReference type="InterPro" id="IPR041025">
    <property type="entry name" value="HNH_repeat"/>
</dbReference>
<proteinExistence type="predicted"/>
<dbReference type="Pfam" id="PF01844">
    <property type="entry name" value="HNH"/>
    <property type="match status" value="1"/>
</dbReference>
<dbReference type="PANTHER" id="PTHR33877:SF2">
    <property type="entry name" value="OS07G0170200 PROTEIN"/>
    <property type="match status" value="1"/>
</dbReference>
<dbReference type="GO" id="GO:0003676">
    <property type="term" value="F:nucleic acid binding"/>
    <property type="evidence" value="ECO:0007669"/>
    <property type="project" value="InterPro"/>
</dbReference>
<dbReference type="Proteomes" id="UP000178612">
    <property type="component" value="Unassembled WGS sequence"/>
</dbReference>
<dbReference type="SMART" id="SM00507">
    <property type="entry name" value="HNHc"/>
    <property type="match status" value="1"/>
</dbReference>
<dbReference type="EMBL" id="MHVJ01000012">
    <property type="protein sequence ID" value="OHA91440.1"/>
    <property type="molecule type" value="Genomic_DNA"/>
</dbReference>
<sequence>MKFELKKVHRNTPEEELLADLKKTAATLNQDFVTHQQQNEFGKFDASNIADRFGGWAKAHERAGLNLARHQKSSRVSDDELFHNLEEVWTKLGHQPIQADMFPPLSRYSAGTYKKHFGAWMKGLEIFVANVNNEEGISSESSIASLQVESSTKHKTKREINWRLRFIVMRRDNFKCKNCGSSPATDQSIILHVDHIKAWANGGETTQENIQTLCSRCNIGKSDLE</sequence>
<dbReference type="Gene3D" id="1.10.30.50">
    <property type="match status" value="1"/>
</dbReference>
<dbReference type="InterPro" id="IPR052892">
    <property type="entry name" value="NA-targeting_endonuclease"/>
</dbReference>
<feature type="domain" description="HNH nuclease" evidence="1">
    <location>
        <begin position="163"/>
        <end position="219"/>
    </location>
</feature>
<dbReference type="GO" id="GO:0008270">
    <property type="term" value="F:zinc ion binding"/>
    <property type="evidence" value="ECO:0007669"/>
    <property type="project" value="InterPro"/>
</dbReference>
<protein>
    <recommendedName>
        <fullName evidence="1">HNH nuclease domain-containing protein</fullName>
    </recommendedName>
</protein>
<dbReference type="InterPro" id="IPR003615">
    <property type="entry name" value="HNH_nuc"/>
</dbReference>
<evidence type="ECO:0000259" key="1">
    <source>
        <dbReference type="SMART" id="SM00507"/>
    </source>
</evidence>
<accession>A0A1G2T2B6</accession>
<dbReference type="CDD" id="cd00085">
    <property type="entry name" value="HNHc"/>
    <property type="match status" value="1"/>
</dbReference>
<evidence type="ECO:0000313" key="3">
    <source>
        <dbReference type="Proteomes" id="UP000178612"/>
    </source>
</evidence>
<organism evidence="2 3">
    <name type="scientific">Candidatus Zambryskibacteria bacterium RIFCSPHIGHO2_01_FULL_49_18</name>
    <dbReference type="NCBI Taxonomy" id="1802740"/>
    <lineage>
        <taxon>Bacteria</taxon>
        <taxon>Candidatus Zambryskiibacteriota</taxon>
    </lineage>
</organism>
<reference evidence="2 3" key="1">
    <citation type="journal article" date="2016" name="Nat. Commun.">
        <title>Thousands of microbial genomes shed light on interconnected biogeochemical processes in an aquifer system.</title>
        <authorList>
            <person name="Anantharaman K."/>
            <person name="Brown C.T."/>
            <person name="Hug L.A."/>
            <person name="Sharon I."/>
            <person name="Castelle C.J."/>
            <person name="Probst A.J."/>
            <person name="Thomas B.C."/>
            <person name="Singh A."/>
            <person name="Wilkins M.J."/>
            <person name="Karaoz U."/>
            <person name="Brodie E.L."/>
            <person name="Williams K.H."/>
            <person name="Hubbard S.S."/>
            <person name="Banfield J.F."/>
        </authorList>
    </citation>
    <scope>NUCLEOTIDE SEQUENCE [LARGE SCALE GENOMIC DNA]</scope>
</reference>
<dbReference type="PANTHER" id="PTHR33877">
    <property type="entry name" value="SLL1193 PROTEIN"/>
    <property type="match status" value="1"/>
</dbReference>
<dbReference type="InterPro" id="IPR002711">
    <property type="entry name" value="HNH"/>
</dbReference>
<comment type="caution">
    <text evidence="2">The sequence shown here is derived from an EMBL/GenBank/DDBJ whole genome shotgun (WGS) entry which is preliminary data.</text>
</comment>